<dbReference type="InterPro" id="IPR027417">
    <property type="entry name" value="P-loop_NTPase"/>
</dbReference>
<dbReference type="CDD" id="cd03230">
    <property type="entry name" value="ABC_DR_subfamily_A"/>
    <property type="match status" value="1"/>
</dbReference>
<dbReference type="PANTHER" id="PTHR42939:SF1">
    <property type="entry name" value="ABC TRANSPORTER ATP-BINDING PROTEIN ALBC-RELATED"/>
    <property type="match status" value="1"/>
</dbReference>
<keyword evidence="1" id="KW-0813">Transport</keyword>
<evidence type="ECO:0000256" key="4">
    <source>
        <dbReference type="SAM" id="MobiDB-lite"/>
    </source>
</evidence>
<organism evidence="6 7">
    <name type="scientific">Haloterrigena salifodinae</name>
    <dbReference type="NCBI Taxonomy" id="2675099"/>
    <lineage>
        <taxon>Archaea</taxon>
        <taxon>Methanobacteriati</taxon>
        <taxon>Methanobacteriota</taxon>
        <taxon>Stenosarchaea group</taxon>
        <taxon>Halobacteria</taxon>
        <taxon>Halobacteriales</taxon>
        <taxon>Natrialbaceae</taxon>
        <taxon>Haloterrigena</taxon>
    </lineage>
</organism>
<gene>
    <name evidence="6" type="ORF">JMJ58_22425</name>
</gene>
<dbReference type="EMBL" id="CP069191">
    <property type="protein sequence ID" value="QRV17739.1"/>
    <property type="molecule type" value="Genomic_DNA"/>
</dbReference>
<dbReference type="RefSeq" id="WP_204749697.1">
    <property type="nucleotide sequence ID" value="NZ_CP069191.1"/>
</dbReference>
<dbReference type="OrthoDB" id="87732at2157"/>
<geneLocation type="plasmid" evidence="6 7">
    <name>pHTS220</name>
</geneLocation>
<dbReference type="SMART" id="SM00382">
    <property type="entry name" value="AAA"/>
    <property type="match status" value="1"/>
</dbReference>
<dbReference type="Proteomes" id="UP000637819">
    <property type="component" value="Plasmid pHTS220"/>
</dbReference>
<evidence type="ECO:0000256" key="2">
    <source>
        <dbReference type="ARBA" id="ARBA00022741"/>
    </source>
</evidence>
<feature type="domain" description="ABC transporter" evidence="5">
    <location>
        <begin position="25"/>
        <end position="254"/>
    </location>
</feature>
<proteinExistence type="predicted"/>
<protein>
    <submittedName>
        <fullName evidence="6">ABC transporter ATP-binding protein</fullName>
    </submittedName>
</protein>
<evidence type="ECO:0000259" key="5">
    <source>
        <dbReference type="PROSITE" id="PS50893"/>
    </source>
</evidence>
<dbReference type="Pfam" id="PF00005">
    <property type="entry name" value="ABC_tran"/>
    <property type="match status" value="1"/>
</dbReference>
<dbReference type="PANTHER" id="PTHR42939">
    <property type="entry name" value="ABC TRANSPORTER ATP-BINDING PROTEIN ALBC-RELATED"/>
    <property type="match status" value="1"/>
</dbReference>
<dbReference type="PROSITE" id="PS50893">
    <property type="entry name" value="ABC_TRANSPORTER_2"/>
    <property type="match status" value="1"/>
</dbReference>
<keyword evidence="3 6" id="KW-0067">ATP-binding</keyword>
<name>A0A8T8E7P7_9EURY</name>
<dbReference type="KEGG" id="hsal:JMJ58_22425"/>
<evidence type="ECO:0000313" key="7">
    <source>
        <dbReference type="Proteomes" id="UP000637819"/>
    </source>
</evidence>
<dbReference type="GeneID" id="62877943"/>
<evidence type="ECO:0000256" key="1">
    <source>
        <dbReference type="ARBA" id="ARBA00022448"/>
    </source>
</evidence>
<dbReference type="InterPro" id="IPR003439">
    <property type="entry name" value="ABC_transporter-like_ATP-bd"/>
</dbReference>
<dbReference type="AlphaFoldDB" id="A0A8T8E7P7"/>
<feature type="region of interest" description="Disordered" evidence="4">
    <location>
        <begin position="1"/>
        <end position="20"/>
    </location>
</feature>
<sequence length="262" mass="28712">MTEIKNKETSDTKNDGTEESNHLAIVTDNLTKKYGNTTGVNALNLAIECGTVYGFLGPNGAGKTTTVRMLVSLLSPTSGSGHVAGAPVTDREALIEHIGYLPESPPLHQELTAREQLEYHGGLRDMDTDKFEERIEKLLDRFDLTADADDRIVTYSKGMRQKTGLIQAMMHEPDVVFLDEPTSGLDPRAARTVRETIIEMASNGTTVFLSTHILPVVEEIATDVGILYDGELVAEGSPDELKKRMKTDTESSLEDIFLEVTT</sequence>
<keyword evidence="2" id="KW-0547">Nucleotide-binding</keyword>
<dbReference type="InterPro" id="IPR003593">
    <property type="entry name" value="AAA+_ATPase"/>
</dbReference>
<dbReference type="GO" id="GO:0005524">
    <property type="term" value="F:ATP binding"/>
    <property type="evidence" value="ECO:0007669"/>
    <property type="project" value="UniProtKB-KW"/>
</dbReference>
<keyword evidence="6" id="KW-0614">Plasmid</keyword>
<evidence type="ECO:0000313" key="6">
    <source>
        <dbReference type="EMBL" id="QRV17739.1"/>
    </source>
</evidence>
<keyword evidence="7" id="KW-1185">Reference proteome</keyword>
<evidence type="ECO:0000256" key="3">
    <source>
        <dbReference type="ARBA" id="ARBA00022840"/>
    </source>
</evidence>
<dbReference type="SUPFAM" id="SSF52540">
    <property type="entry name" value="P-loop containing nucleoside triphosphate hydrolases"/>
    <property type="match status" value="1"/>
</dbReference>
<dbReference type="GO" id="GO:0016887">
    <property type="term" value="F:ATP hydrolysis activity"/>
    <property type="evidence" value="ECO:0007669"/>
    <property type="project" value="InterPro"/>
</dbReference>
<dbReference type="InterPro" id="IPR051782">
    <property type="entry name" value="ABC_Transporter_VariousFunc"/>
</dbReference>
<accession>A0A8T8E7P7</accession>
<dbReference type="Gene3D" id="3.40.50.300">
    <property type="entry name" value="P-loop containing nucleotide triphosphate hydrolases"/>
    <property type="match status" value="1"/>
</dbReference>
<reference evidence="6 7" key="1">
    <citation type="submission" date="2021-01" db="EMBL/GenBank/DDBJ databases">
        <title>Genome Sequence and Methylation Pattern of Haloterrigena salifodinae BOL5-1, An Extremely Halophilic Archaeon from a Bolivian Salt Mine.</title>
        <authorList>
            <person name="DasSarma P."/>
            <person name="Anton B.P."/>
            <person name="DasSarma S.L."/>
            <person name="von Ehrenheim H.A.L."/>
            <person name="Martinez F.L."/>
            <person name="Guzman D."/>
            <person name="Roberts R.J."/>
            <person name="DasSarma S."/>
        </authorList>
    </citation>
    <scope>NUCLEOTIDE SEQUENCE [LARGE SCALE GENOMIC DNA]</scope>
    <source>
        <strain evidence="6 7">BOL5-1</strain>
        <plasmid evidence="6 7">pHTS220</plasmid>
    </source>
</reference>